<feature type="non-terminal residue" evidence="2">
    <location>
        <position position="1"/>
    </location>
</feature>
<comment type="caution">
    <text evidence="2">The sequence shown here is derived from an EMBL/GenBank/DDBJ whole genome shotgun (WGS) entry which is preliminary data.</text>
</comment>
<sequence length="62" mass="7088">YWAVDLGTVVAQLSNEAIKTNADTSNRMTTFIIIMLIFYYIFLNSILLFVLSDPLKILKCNN</sequence>
<gene>
    <name evidence="2" type="ORF">L9F63_000141</name>
</gene>
<keyword evidence="1" id="KW-0812">Transmembrane</keyword>
<evidence type="ECO:0000313" key="2">
    <source>
        <dbReference type="EMBL" id="KAJ9601750.1"/>
    </source>
</evidence>
<reference evidence="2" key="2">
    <citation type="submission" date="2023-05" db="EMBL/GenBank/DDBJ databases">
        <authorList>
            <person name="Fouks B."/>
        </authorList>
    </citation>
    <scope>NUCLEOTIDE SEQUENCE</scope>
    <source>
        <strain evidence="2">Stay&amp;Tobe</strain>
        <tissue evidence="2">Testes</tissue>
    </source>
</reference>
<accession>A0AAD8ESP1</accession>
<feature type="non-terminal residue" evidence="2">
    <location>
        <position position="62"/>
    </location>
</feature>
<dbReference type="Proteomes" id="UP001233999">
    <property type="component" value="Unassembled WGS sequence"/>
</dbReference>
<protein>
    <submittedName>
        <fullName evidence="2">Uncharacterized protein</fullName>
    </submittedName>
</protein>
<evidence type="ECO:0000256" key="1">
    <source>
        <dbReference type="SAM" id="Phobius"/>
    </source>
</evidence>
<dbReference type="AlphaFoldDB" id="A0AAD8ESP1"/>
<feature type="transmembrane region" description="Helical" evidence="1">
    <location>
        <begin position="31"/>
        <end position="51"/>
    </location>
</feature>
<keyword evidence="1" id="KW-0472">Membrane</keyword>
<dbReference type="EMBL" id="JASPKZ010000004">
    <property type="protein sequence ID" value="KAJ9601750.1"/>
    <property type="molecule type" value="Genomic_DNA"/>
</dbReference>
<keyword evidence="3" id="KW-1185">Reference proteome</keyword>
<proteinExistence type="predicted"/>
<reference evidence="2" key="1">
    <citation type="journal article" date="2023" name="IScience">
        <title>Live-bearing cockroach genome reveals convergent evolutionary mechanisms linked to viviparity in insects and beyond.</title>
        <authorList>
            <person name="Fouks B."/>
            <person name="Harrison M.C."/>
            <person name="Mikhailova A.A."/>
            <person name="Marchal E."/>
            <person name="English S."/>
            <person name="Carruthers M."/>
            <person name="Jennings E.C."/>
            <person name="Chiamaka E.L."/>
            <person name="Frigard R.A."/>
            <person name="Pippel M."/>
            <person name="Attardo G.M."/>
            <person name="Benoit J.B."/>
            <person name="Bornberg-Bauer E."/>
            <person name="Tobe S.S."/>
        </authorList>
    </citation>
    <scope>NUCLEOTIDE SEQUENCE</scope>
    <source>
        <strain evidence="2">Stay&amp;Tobe</strain>
    </source>
</reference>
<keyword evidence="1" id="KW-1133">Transmembrane helix</keyword>
<evidence type="ECO:0000313" key="3">
    <source>
        <dbReference type="Proteomes" id="UP001233999"/>
    </source>
</evidence>
<name>A0AAD8ESP1_DIPPU</name>
<organism evidence="2 3">
    <name type="scientific">Diploptera punctata</name>
    <name type="common">Pacific beetle cockroach</name>
    <dbReference type="NCBI Taxonomy" id="6984"/>
    <lineage>
        <taxon>Eukaryota</taxon>
        <taxon>Metazoa</taxon>
        <taxon>Ecdysozoa</taxon>
        <taxon>Arthropoda</taxon>
        <taxon>Hexapoda</taxon>
        <taxon>Insecta</taxon>
        <taxon>Pterygota</taxon>
        <taxon>Neoptera</taxon>
        <taxon>Polyneoptera</taxon>
        <taxon>Dictyoptera</taxon>
        <taxon>Blattodea</taxon>
        <taxon>Blaberoidea</taxon>
        <taxon>Blaberidae</taxon>
        <taxon>Diplopterinae</taxon>
        <taxon>Diploptera</taxon>
    </lineage>
</organism>